<evidence type="ECO:0000313" key="2">
    <source>
        <dbReference type="Proteomes" id="UP000541444"/>
    </source>
</evidence>
<name>A0A7J7M5E5_9MAGN</name>
<keyword evidence="2" id="KW-1185">Reference proteome</keyword>
<dbReference type="Proteomes" id="UP000541444">
    <property type="component" value="Unassembled WGS sequence"/>
</dbReference>
<protein>
    <submittedName>
        <fullName evidence="1">Uncharacterized protein</fullName>
    </submittedName>
</protein>
<dbReference type="AlphaFoldDB" id="A0A7J7M5E5"/>
<accession>A0A7J7M5E5</accession>
<comment type="caution">
    <text evidence="1">The sequence shown here is derived from an EMBL/GenBank/DDBJ whole genome shotgun (WGS) entry which is preliminary data.</text>
</comment>
<proteinExistence type="predicted"/>
<sequence>MIKKYPKIHIKKLHTGIQKEIIQLLKMHNEGNIHTIFIEFDVEFTFYGFISQ</sequence>
<organism evidence="1 2">
    <name type="scientific">Kingdonia uniflora</name>
    <dbReference type="NCBI Taxonomy" id="39325"/>
    <lineage>
        <taxon>Eukaryota</taxon>
        <taxon>Viridiplantae</taxon>
        <taxon>Streptophyta</taxon>
        <taxon>Embryophyta</taxon>
        <taxon>Tracheophyta</taxon>
        <taxon>Spermatophyta</taxon>
        <taxon>Magnoliopsida</taxon>
        <taxon>Ranunculales</taxon>
        <taxon>Circaeasteraceae</taxon>
        <taxon>Kingdonia</taxon>
    </lineage>
</organism>
<dbReference type="EMBL" id="JACGCM010001773">
    <property type="protein sequence ID" value="KAF6149988.1"/>
    <property type="molecule type" value="Genomic_DNA"/>
</dbReference>
<gene>
    <name evidence="1" type="ORF">GIB67_029353</name>
</gene>
<reference evidence="1 2" key="1">
    <citation type="journal article" date="2020" name="IScience">
        <title>Genome Sequencing of the Endangered Kingdonia uniflora (Circaeasteraceae, Ranunculales) Reveals Potential Mechanisms of Evolutionary Specialization.</title>
        <authorList>
            <person name="Sun Y."/>
            <person name="Deng T."/>
            <person name="Zhang A."/>
            <person name="Moore M.J."/>
            <person name="Landis J.B."/>
            <person name="Lin N."/>
            <person name="Zhang H."/>
            <person name="Zhang X."/>
            <person name="Huang J."/>
            <person name="Zhang X."/>
            <person name="Sun H."/>
            <person name="Wang H."/>
        </authorList>
    </citation>
    <scope>NUCLEOTIDE SEQUENCE [LARGE SCALE GENOMIC DNA]</scope>
    <source>
        <strain evidence="1">TB1705</strain>
        <tissue evidence="1">Leaf</tissue>
    </source>
</reference>
<evidence type="ECO:0000313" key="1">
    <source>
        <dbReference type="EMBL" id="KAF6149988.1"/>
    </source>
</evidence>